<organism evidence="2 5">
    <name type="scientific">Escherichia coli</name>
    <dbReference type="NCBI Taxonomy" id="562"/>
    <lineage>
        <taxon>Bacteria</taxon>
        <taxon>Pseudomonadati</taxon>
        <taxon>Pseudomonadota</taxon>
        <taxon>Gammaproteobacteria</taxon>
        <taxon>Enterobacterales</taxon>
        <taxon>Enterobacteriaceae</taxon>
        <taxon>Escherichia</taxon>
    </lineage>
</organism>
<keyword evidence="1" id="KW-0472">Membrane</keyword>
<name>A0A2X8XV80_ECOLX</name>
<evidence type="ECO:0000313" key="4">
    <source>
        <dbReference type="EMBL" id="STE89743.1"/>
    </source>
</evidence>
<protein>
    <submittedName>
        <fullName evidence="2">Major facilitator superfamily protein</fullName>
    </submittedName>
</protein>
<dbReference type="AlphaFoldDB" id="A0A2X8XV80"/>
<gene>
    <name evidence="2" type="primary">hsrA_1</name>
    <name evidence="4" type="synonym">hsrA_2</name>
    <name evidence="3" type="synonym">hsrA_3</name>
    <name evidence="4" type="ORF">NCTC10418_07511</name>
    <name evidence="2" type="ORF">NCTC11126_01913</name>
    <name evidence="3" type="ORF">NCTC8009_08783</name>
</gene>
<dbReference type="Proteomes" id="UP000250561">
    <property type="component" value="Unassembled WGS sequence"/>
</dbReference>
<evidence type="ECO:0000313" key="3">
    <source>
        <dbReference type="EMBL" id="SQD08106.1"/>
    </source>
</evidence>
<evidence type="ECO:0000313" key="2">
    <source>
        <dbReference type="EMBL" id="SPW42416.1"/>
    </source>
</evidence>
<dbReference type="Proteomes" id="UP000255460">
    <property type="component" value="Unassembled WGS sequence"/>
</dbReference>
<evidence type="ECO:0000313" key="7">
    <source>
        <dbReference type="Proteomes" id="UP000255460"/>
    </source>
</evidence>
<evidence type="ECO:0000313" key="6">
    <source>
        <dbReference type="Proteomes" id="UP000250991"/>
    </source>
</evidence>
<dbReference type="STRING" id="585034.ECIAI1_3938"/>
<keyword evidence="1" id="KW-1133">Transmembrane helix</keyword>
<dbReference type="EMBL" id="UARW01000010">
    <property type="protein sequence ID" value="SQD08106.1"/>
    <property type="molecule type" value="Genomic_DNA"/>
</dbReference>
<feature type="transmembrane region" description="Helical" evidence="1">
    <location>
        <begin position="30"/>
        <end position="50"/>
    </location>
</feature>
<evidence type="ECO:0000256" key="1">
    <source>
        <dbReference type="SAM" id="Phobius"/>
    </source>
</evidence>
<evidence type="ECO:0000313" key="5">
    <source>
        <dbReference type="Proteomes" id="UP000250561"/>
    </source>
</evidence>
<accession>A0A2X8XV80</accession>
<dbReference type="SUPFAM" id="SSF103473">
    <property type="entry name" value="MFS general substrate transporter"/>
    <property type="match status" value="1"/>
</dbReference>
<dbReference type="EMBL" id="UARS01000005">
    <property type="protein sequence ID" value="SPW42416.1"/>
    <property type="molecule type" value="Genomic_DNA"/>
</dbReference>
<keyword evidence="1" id="KW-0812">Transmembrane</keyword>
<reference evidence="5 6" key="1">
    <citation type="submission" date="2018-06" db="EMBL/GenBank/DDBJ databases">
        <authorList>
            <consortium name="Pathogen Informatics"/>
            <person name="Doyle S."/>
        </authorList>
    </citation>
    <scope>NUCLEOTIDE SEQUENCE [LARGE SCALE GENOMIC DNA]</scope>
    <source>
        <strain evidence="4 7">NCTC10418</strain>
        <strain evidence="2 5">NCTC11126</strain>
        <strain evidence="3 6">NCTC8009</strain>
    </source>
</reference>
<dbReference type="Proteomes" id="UP000250991">
    <property type="component" value="Unassembled WGS sequence"/>
</dbReference>
<feature type="transmembrane region" description="Helical" evidence="1">
    <location>
        <begin position="62"/>
        <end position="83"/>
    </location>
</feature>
<dbReference type="InterPro" id="IPR036259">
    <property type="entry name" value="MFS_trans_sf"/>
</dbReference>
<proteinExistence type="predicted"/>
<sequence length="108" mass="11636">MSTQFTAMNTITLADLTDDNASSGNSVLAVTQQLSISLGVAVSAAVLRVYEGMEGTTTVEQFHYTFITMGIITVASAAMFMLLKTTDGNNLIKRQRKSKPNRVPSESE</sequence>
<dbReference type="EMBL" id="UFZQ01000001">
    <property type="protein sequence ID" value="STE89743.1"/>
    <property type="molecule type" value="Genomic_DNA"/>
</dbReference>